<protein>
    <submittedName>
        <fullName evidence="7">AhpC/TSA family protein</fullName>
    </submittedName>
</protein>
<feature type="chain" id="PRO_5020963939" evidence="5">
    <location>
        <begin position="20"/>
        <end position="451"/>
    </location>
</feature>
<dbReference type="GO" id="GO:0017004">
    <property type="term" value="P:cytochrome complex assembly"/>
    <property type="evidence" value="ECO:0007669"/>
    <property type="project" value="UniProtKB-KW"/>
</dbReference>
<sequence length="451" mass="51337">MRKLSLVFLLLCINSLLYANEALTIIKGNINRENVRTAVLFSVFEGKKVEFATTRVTNNNFAFAIPEVQEGYYYISDQRRNSFTRIYLTPNDQLELNISDDGYEVVKGSKENKLLQQWFTTSYPVTYPALNWMKDTSSFKTYFPKLEAFIPVHAAFKKKMKTGNPQFDALFRISVDADIEFAAMKFLLVPHSVHPKREDYPAYYAGIIKPVKFPSALFLQSGDAVEAINLYMSFHYLMNRPEGKPENRLLSNCNLIANDTIKGAYVANALSYKTYEALEKDIAPVKQYLVTDSMQSAYFRALKSVAGFKKGSVAYNFTVEDINGKKVSMADLKGKVILIDMWATWCGPCKVEIPHFKNLEREFAGKNIEFVSISVDVEKDKEKWKNMVQKDELGGTQLFANGWSEITKYYDITGIPRFMVFDTEGKIVTVDAPRPSSPELKVLLQNTLDGK</sequence>
<dbReference type="Gene3D" id="3.40.30.10">
    <property type="entry name" value="Glutaredoxin"/>
    <property type="match status" value="1"/>
</dbReference>
<keyword evidence="8" id="KW-1185">Reference proteome</keyword>
<dbReference type="PROSITE" id="PS00194">
    <property type="entry name" value="THIOREDOXIN_1"/>
    <property type="match status" value="1"/>
</dbReference>
<dbReference type="InterPro" id="IPR025380">
    <property type="entry name" value="DUF4369"/>
</dbReference>
<dbReference type="InterPro" id="IPR013766">
    <property type="entry name" value="Thioredoxin_domain"/>
</dbReference>
<dbReference type="Pfam" id="PF00578">
    <property type="entry name" value="AhpC-TSA"/>
    <property type="match status" value="1"/>
</dbReference>
<dbReference type="InterPro" id="IPR036249">
    <property type="entry name" value="Thioredoxin-like_sf"/>
</dbReference>
<comment type="caution">
    <text evidence="7">The sequence shown here is derived from an EMBL/GenBank/DDBJ whole genome shotgun (WGS) entry which is preliminary data.</text>
</comment>
<dbReference type="GO" id="GO:0016209">
    <property type="term" value="F:antioxidant activity"/>
    <property type="evidence" value="ECO:0007669"/>
    <property type="project" value="InterPro"/>
</dbReference>
<keyword evidence="4" id="KW-0676">Redox-active center</keyword>
<proteinExistence type="predicted"/>
<dbReference type="Proteomes" id="UP000290204">
    <property type="component" value="Unassembled WGS sequence"/>
</dbReference>
<evidence type="ECO:0000256" key="1">
    <source>
        <dbReference type="ARBA" id="ARBA00004196"/>
    </source>
</evidence>
<evidence type="ECO:0000259" key="6">
    <source>
        <dbReference type="PROSITE" id="PS51352"/>
    </source>
</evidence>
<evidence type="ECO:0000256" key="5">
    <source>
        <dbReference type="SAM" id="SignalP"/>
    </source>
</evidence>
<gene>
    <name evidence="7" type="ORF">ESA94_20290</name>
</gene>
<organism evidence="7 8">
    <name type="scientific">Lacibacter luteus</name>
    <dbReference type="NCBI Taxonomy" id="2508719"/>
    <lineage>
        <taxon>Bacteria</taxon>
        <taxon>Pseudomonadati</taxon>
        <taxon>Bacteroidota</taxon>
        <taxon>Chitinophagia</taxon>
        <taxon>Chitinophagales</taxon>
        <taxon>Chitinophagaceae</taxon>
        <taxon>Lacibacter</taxon>
    </lineage>
</organism>
<dbReference type="SUPFAM" id="SSF52833">
    <property type="entry name" value="Thioredoxin-like"/>
    <property type="match status" value="1"/>
</dbReference>
<evidence type="ECO:0000256" key="2">
    <source>
        <dbReference type="ARBA" id="ARBA00022748"/>
    </source>
</evidence>
<dbReference type="PANTHER" id="PTHR42852:SF6">
    <property type="entry name" value="THIOL:DISULFIDE INTERCHANGE PROTEIN DSBE"/>
    <property type="match status" value="1"/>
</dbReference>
<keyword evidence="3" id="KW-1015">Disulfide bond</keyword>
<dbReference type="InterPro" id="IPR050553">
    <property type="entry name" value="Thioredoxin_ResA/DsbE_sf"/>
</dbReference>
<dbReference type="GO" id="GO:0016491">
    <property type="term" value="F:oxidoreductase activity"/>
    <property type="evidence" value="ECO:0007669"/>
    <property type="project" value="InterPro"/>
</dbReference>
<dbReference type="RefSeq" id="WP_129132785.1">
    <property type="nucleotide sequence ID" value="NZ_SDHW01000008.1"/>
</dbReference>
<dbReference type="OrthoDB" id="1095575at2"/>
<reference evidence="7 8" key="1">
    <citation type="submission" date="2019-01" db="EMBL/GenBank/DDBJ databases">
        <title>Lacibacter sp. strain TTM-7.</title>
        <authorList>
            <person name="Chen W.-M."/>
        </authorList>
    </citation>
    <scope>NUCLEOTIDE SEQUENCE [LARGE SCALE GENOMIC DNA]</scope>
    <source>
        <strain evidence="7 8">TTM-7</strain>
    </source>
</reference>
<dbReference type="PANTHER" id="PTHR42852">
    <property type="entry name" value="THIOL:DISULFIDE INTERCHANGE PROTEIN DSBE"/>
    <property type="match status" value="1"/>
</dbReference>
<feature type="domain" description="Thioredoxin" evidence="6">
    <location>
        <begin position="308"/>
        <end position="451"/>
    </location>
</feature>
<keyword evidence="5" id="KW-0732">Signal</keyword>
<dbReference type="Pfam" id="PF14289">
    <property type="entry name" value="DUF4369"/>
    <property type="match status" value="1"/>
</dbReference>
<comment type="subcellular location">
    <subcellularLocation>
        <location evidence="1">Cell envelope</location>
    </subcellularLocation>
</comment>
<dbReference type="EMBL" id="SDHW01000008">
    <property type="protein sequence ID" value="RXK57861.1"/>
    <property type="molecule type" value="Genomic_DNA"/>
</dbReference>
<dbReference type="PROSITE" id="PS51352">
    <property type="entry name" value="THIOREDOXIN_2"/>
    <property type="match status" value="1"/>
</dbReference>
<dbReference type="InterPro" id="IPR000866">
    <property type="entry name" value="AhpC/TSA"/>
</dbReference>
<evidence type="ECO:0000313" key="7">
    <source>
        <dbReference type="EMBL" id="RXK57861.1"/>
    </source>
</evidence>
<evidence type="ECO:0000256" key="4">
    <source>
        <dbReference type="ARBA" id="ARBA00023284"/>
    </source>
</evidence>
<name>A0A4Q1CEI3_9BACT</name>
<evidence type="ECO:0000256" key="3">
    <source>
        <dbReference type="ARBA" id="ARBA00023157"/>
    </source>
</evidence>
<accession>A0A4Q1CEI3</accession>
<keyword evidence="2" id="KW-0201">Cytochrome c-type biogenesis</keyword>
<feature type="signal peptide" evidence="5">
    <location>
        <begin position="1"/>
        <end position="19"/>
    </location>
</feature>
<dbReference type="InterPro" id="IPR017937">
    <property type="entry name" value="Thioredoxin_CS"/>
</dbReference>
<evidence type="ECO:0000313" key="8">
    <source>
        <dbReference type="Proteomes" id="UP000290204"/>
    </source>
</evidence>
<dbReference type="AlphaFoldDB" id="A0A4Q1CEI3"/>
<dbReference type="CDD" id="cd02966">
    <property type="entry name" value="TlpA_like_family"/>
    <property type="match status" value="1"/>
</dbReference>
<dbReference type="GO" id="GO:0030313">
    <property type="term" value="C:cell envelope"/>
    <property type="evidence" value="ECO:0007669"/>
    <property type="project" value="UniProtKB-SubCell"/>
</dbReference>